<evidence type="ECO:0000256" key="3">
    <source>
        <dbReference type="ARBA" id="ARBA00022833"/>
    </source>
</evidence>
<sequence length="712" mass="79996">MPGPRSKAKKAKKTQKLEPKQELDRFEHLVDDIDGAEGWNAIVSILCDYFQLPDLTTRSGLKKLFTNFDVFYRRLDNAYEANIENDKMTGGIIGIFTKMCADSILRTKLFEKGLLMKIMPLINKPLCRHLALRALTTVTHHGGAEVRREIAVQATPTLLGVLQDYPDDLKAAELAIRTLAHSIGSLINVADKPDIKDIKRLNVPTMIRLVTGFVRRPGVTVVLVHHAIELLTHPTLHFWKDCKAYLPMVSLLVASLRSTDLLVRSMALGGLLRLEAGAAEVDQRFNDPQKFIASIRRKFPQHLSDIMMNYGPDRCDISLTLYSYVDNQDAFMQYAQDQDLYALAKKLAGFITKNEFSITDGGFQTQNPHTGRMEEMDLGLPFKRWADALPHCAKIIREKGCVGEEDLADMLDMKHFVIKSRIPEAVALARKAIERNPRFPYFYYIITLGTEIEEGLRFAKKGMKCKNITPFVRFAMMQRAVEIAGDLGVCRLLEAQPGDQKWEEGIAFIVSSLDDAKTYISEAPPDARHMKNVLYWYIVLTLVVKGPSMSPGLTELQKQQDAIHKLQTADEFGIFSGTIPPNTQLRLTQQTVVKLYSSATEEWGPVIAHFDSLAAYDSDHQGQSVISAEKAEDDLAAWLDEMRLDDGAQDESCIARCSHPRIRANSVELYRCSYCGNPSAVLRKCSGCAKARYCDSSCQKSHWSDHKAVCKS</sequence>
<dbReference type="HOGENOM" id="CLU_010273_0_0_1"/>
<reference evidence="7" key="1">
    <citation type="journal article" date="2011" name="Science">
        <title>The plant cell wall-decomposing machinery underlies the functional diversity of forest fungi.</title>
        <authorList>
            <person name="Eastwood D.C."/>
            <person name="Floudas D."/>
            <person name="Binder M."/>
            <person name="Majcherczyk A."/>
            <person name="Schneider P."/>
            <person name="Aerts A."/>
            <person name="Asiegbu F.O."/>
            <person name="Baker S.E."/>
            <person name="Barry K."/>
            <person name="Bendiksby M."/>
            <person name="Blumentritt M."/>
            <person name="Coutinho P.M."/>
            <person name="Cullen D."/>
            <person name="de Vries R.P."/>
            <person name="Gathman A."/>
            <person name="Goodell B."/>
            <person name="Henrissat B."/>
            <person name="Ihrmark K."/>
            <person name="Kauserud H."/>
            <person name="Kohler A."/>
            <person name="LaButti K."/>
            <person name="Lapidus A."/>
            <person name="Lavin J.L."/>
            <person name="Lee Y.-H."/>
            <person name="Lindquist E."/>
            <person name="Lilly W."/>
            <person name="Lucas S."/>
            <person name="Morin E."/>
            <person name="Murat C."/>
            <person name="Oguiza J.A."/>
            <person name="Park J."/>
            <person name="Pisabarro A.G."/>
            <person name="Riley R."/>
            <person name="Rosling A."/>
            <person name="Salamov A."/>
            <person name="Schmidt O."/>
            <person name="Schmutz J."/>
            <person name="Skrede I."/>
            <person name="Stenlid J."/>
            <person name="Wiebenga A."/>
            <person name="Xie X."/>
            <person name="Kuees U."/>
            <person name="Hibbett D.S."/>
            <person name="Hoffmeister D."/>
            <person name="Hoegberg N."/>
            <person name="Martin F."/>
            <person name="Grigoriev I.V."/>
            <person name="Watkinson S.C."/>
        </authorList>
    </citation>
    <scope>NUCLEOTIDE SEQUENCE [LARGE SCALE GENOMIC DNA]</scope>
    <source>
        <strain evidence="7">strain S7.3</strain>
    </source>
</reference>
<dbReference type="OrthoDB" id="341421at2759"/>
<feature type="domain" description="MYND-type" evidence="5">
    <location>
        <begin position="672"/>
        <end position="710"/>
    </location>
</feature>
<dbReference type="Gene3D" id="6.10.140.2220">
    <property type="match status" value="1"/>
</dbReference>
<organism evidence="7">
    <name type="scientific">Serpula lacrymans var. lacrymans (strain S7.3)</name>
    <name type="common">Dry rot fungus</name>
    <dbReference type="NCBI Taxonomy" id="936435"/>
    <lineage>
        <taxon>Eukaryota</taxon>
        <taxon>Fungi</taxon>
        <taxon>Dikarya</taxon>
        <taxon>Basidiomycota</taxon>
        <taxon>Agaricomycotina</taxon>
        <taxon>Agaricomycetes</taxon>
        <taxon>Agaricomycetidae</taxon>
        <taxon>Boletales</taxon>
        <taxon>Coniophorineae</taxon>
        <taxon>Serpulaceae</taxon>
        <taxon>Serpula</taxon>
    </lineage>
</organism>
<evidence type="ECO:0000313" key="6">
    <source>
        <dbReference type="EMBL" id="EGO03456.1"/>
    </source>
</evidence>
<evidence type="ECO:0000313" key="7">
    <source>
        <dbReference type="Proteomes" id="UP000008063"/>
    </source>
</evidence>
<dbReference type="eggNOG" id="ENOG502SKH3">
    <property type="taxonomic scope" value="Eukaryota"/>
</dbReference>
<evidence type="ECO:0000256" key="1">
    <source>
        <dbReference type="ARBA" id="ARBA00022723"/>
    </source>
</evidence>
<dbReference type="SUPFAM" id="SSF144232">
    <property type="entry name" value="HIT/MYND zinc finger-like"/>
    <property type="match status" value="1"/>
</dbReference>
<keyword evidence="7" id="KW-1185">Reference proteome</keyword>
<dbReference type="InterPro" id="IPR002893">
    <property type="entry name" value="Znf_MYND"/>
</dbReference>
<dbReference type="PROSITE" id="PS50865">
    <property type="entry name" value="ZF_MYND_2"/>
    <property type="match status" value="1"/>
</dbReference>
<dbReference type="InParanoid" id="F8PJ92"/>
<dbReference type="OMA" id="GLPFTMW"/>
<dbReference type="InterPro" id="IPR016024">
    <property type="entry name" value="ARM-type_fold"/>
</dbReference>
<dbReference type="PROSITE" id="PS01360">
    <property type="entry name" value="ZF_MYND_1"/>
    <property type="match status" value="1"/>
</dbReference>
<keyword evidence="3" id="KW-0862">Zinc</keyword>
<keyword evidence="1" id="KW-0479">Metal-binding</keyword>
<dbReference type="GO" id="GO:0008270">
    <property type="term" value="F:zinc ion binding"/>
    <property type="evidence" value="ECO:0007669"/>
    <property type="project" value="UniProtKB-KW"/>
</dbReference>
<name>F8PJ92_SERL3</name>
<proteinExistence type="predicted"/>
<evidence type="ECO:0000256" key="2">
    <source>
        <dbReference type="ARBA" id="ARBA00022771"/>
    </source>
</evidence>
<gene>
    <name evidence="6" type="ORF">SERLA73DRAFT_83458</name>
</gene>
<dbReference type="AlphaFoldDB" id="F8PJ92"/>
<accession>F8PJ92</accession>
<dbReference type="EMBL" id="GL945475">
    <property type="protein sequence ID" value="EGO03456.1"/>
    <property type="molecule type" value="Genomic_DNA"/>
</dbReference>
<dbReference type="Proteomes" id="UP000008063">
    <property type="component" value="Unassembled WGS sequence"/>
</dbReference>
<evidence type="ECO:0000259" key="5">
    <source>
        <dbReference type="PROSITE" id="PS50865"/>
    </source>
</evidence>
<keyword evidence="2 4" id="KW-0863">Zinc-finger</keyword>
<dbReference type="STRING" id="936435.F8PJ92"/>
<dbReference type="Pfam" id="PF01753">
    <property type="entry name" value="zf-MYND"/>
    <property type="match status" value="1"/>
</dbReference>
<dbReference type="SUPFAM" id="SSF48371">
    <property type="entry name" value="ARM repeat"/>
    <property type="match status" value="1"/>
</dbReference>
<evidence type="ECO:0000256" key="4">
    <source>
        <dbReference type="PROSITE-ProRule" id="PRU00134"/>
    </source>
</evidence>
<protein>
    <recommendedName>
        <fullName evidence="5">MYND-type domain-containing protein</fullName>
    </recommendedName>
</protein>